<accession>A0A2V3K2Q1</accession>
<dbReference type="Gene3D" id="1.25.40.10">
    <property type="entry name" value="Tetratricopeptide repeat domain"/>
    <property type="match status" value="1"/>
</dbReference>
<dbReference type="Pfam" id="PF20308">
    <property type="entry name" value="TPR-S"/>
    <property type="match status" value="1"/>
</dbReference>
<sequence length="421" mass="47802">MKKSPSSAKKKLCFVIMGFGKKTDYKSGKTLNLDATYYEIIKPAAEECGIECIRADEVCHSGSIDREMYRKLLLADVVIADISTNNANALYELGVRHALKKGTTIIMSEKSGVLHFDLNHTATLIYEHLGDDIGCSEARKKRSELQKLISTALQESKTDSPIYTFLPDLKTPTFSEKEIEEIVEESNESEKEWVDVFNNAEKLLKEGNFTEAKKYYSQAIELRPNDDYLLQRLTLCTYKDVSDNISPVMACFDAMSILSALSPDTSNDPETTGLAGAISKNIWREIKDISFLDKAILLYERGYTIKKDYYNGENLAICHHEKMEYLKNLNATSANLNKEIAYHEVSAEMIFNSVLGITEEIINSNYFDERSDQKWVFASACQAANYIGDSDKSSTYFDRFKAFCDNSWDIETFCKNKLRKQ</sequence>
<dbReference type="KEGG" id="kpne:KU54_008965"/>
<evidence type="ECO:0000313" key="12">
    <source>
        <dbReference type="Proteomes" id="UP000275975"/>
    </source>
</evidence>
<reference evidence="4 12" key="5">
    <citation type="journal article" date="2019" name="Antimicrob. Agents Chemother.">
        <title>Applying Rapid Whole Genome Sequencing to Predict Phenotypic Antimicrobial Susceptibility Testing Results Among Carbapenem-Resistant Klebsiella pneumoniae Clinical Isolates.</title>
        <authorList>
            <person name="Tamma P.D."/>
            <person name="Fan Y."/>
            <person name="Bergman Y."/>
            <person name="Pertea G."/>
            <person name="Kazmi A."/>
            <person name="Lewis S."/>
            <person name="Carroll K.C."/>
            <person name="Schatz M.C."/>
            <person name="Timp W."/>
            <person name="Simner P.J."/>
        </authorList>
    </citation>
    <scope>NUCLEOTIDE SEQUENCE [LARGE SCALE GENOMIC DNA]</scope>
    <source>
        <strain evidence="4 12">KLPN_104</strain>
    </source>
</reference>
<dbReference type="Proteomes" id="UP000259364">
    <property type="component" value="Unassembled WGS sequence"/>
</dbReference>
<reference evidence="3 13" key="4">
    <citation type="submission" date="2018-10" db="EMBL/GenBank/DDBJ databases">
        <authorList>
            <person name="Vanduin D."/>
            <person name="Fouts D."/>
            <person name="Wright M."/>
            <person name="Sutton G."/>
            <person name="Nguyen K."/>
            <person name="Kreiswirth B."/>
            <person name="Chen L."/>
            <person name="Rojas L."/>
            <person name="Hujer A."/>
            <person name="Hujer K."/>
            <person name="Bonomo R."/>
            <person name="Adams M."/>
        </authorList>
    </citation>
    <scope>NUCLEOTIDE SEQUENCE [LARGE SCALE GENOMIC DNA]</scope>
    <source>
        <strain evidence="3 13">CRK0165</strain>
    </source>
</reference>
<evidence type="ECO:0000313" key="13">
    <source>
        <dbReference type="Proteomes" id="UP000283322"/>
    </source>
</evidence>
<dbReference type="KEGG" id="kpnu:LI86_08925"/>
<evidence type="ECO:0000313" key="3">
    <source>
        <dbReference type="EMBL" id="ROG98079.1"/>
    </source>
</evidence>
<evidence type="ECO:0000313" key="7">
    <source>
        <dbReference type="EMBL" id="SYR26692.1"/>
    </source>
</evidence>
<evidence type="ECO:0000313" key="6">
    <source>
        <dbReference type="EMBL" id="SWF76853.1"/>
    </source>
</evidence>
<dbReference type="Proteomes" id="UP000258905">
    <property type="component" value="Unassembled WGS sequence"/>
</dbReference>
<dbReference type="RefSeq" id="WP_000749528.1">
    <property type="nucleotide sequence ID" value="NZ_AP024750.1"/>
</dbReference>
<organism evidence="7 9">
    <name type="scientific">Klebsiella pneumoniae</name>
    <dbReference type="NCBI Taxonomy" id="573"/>
    <lineage>
        <taxon>Bacteria</taxon>
        <taxon>Pseudomonadati</taxon>
        <taxon>Pseudomonadota</taxon>
        <taxon>Gammaproteobacteria</taxon>
        <taxon>Enterobacterales</taxon>
        <taxon>Enterobacteriaceae</taxon>
        <taxon>Klebsiella/Raoultella group</taxon>
        <taxon>Klebsiella</taxon>
        <taxon>Klebsiella pneumoniae complex</taxon>
    </lineage>
</organism>
<dbReference type="InterPro" id="IPR011990">
    <property type="entry name" value="TPR-like_helical_dom_sf"/>
</dbReference>
<dbReference type="InterPro" id="IPR046880">
    <property type="entry name" value="TPR-S"/>
</dbReference>
<keyword evidence="1" id="KW-0802">TPR repeat</keyword>
<reference evidence="9 10" key="2">
    <citation type="submission" date="2018-08" db="EMBL/GenBank/DDBJ databases">
        <authorList>
            <consortium name="Pathogen Informatics"/>
        </authorList>
    </citation>
    <scope>NUCLEOTIDE SEQUENCE [LARGE SCALE GENOMIC DNA]</scope>
    <source>
        <strain evidence="5 10">EuSCAPE_GR003</strain>
        <strain evidence="7 9">EuSCAPE_HU047</strain>
        <strain evidence="6 11">EuSCAPE_UK014</strain>
    </source>
</reference>
<dbReference type="Proteomes" id="UP000258253">
    <property type="component" value="Unassembled WGS sequence"/>
</dbReference>
<dbReference type="PROSITE" id="PS50005">
    <property type="entry name" value="TPR"/>
    <property type="match status" value="1"/>
</dbReference>
<evidence type="ECO:0000313" key="8">
    <source>
        <dbReference type="Proteomes" id="UP000031820"/>
    </source>
</evidence>
<evidence type="ECO:0000313" key="2">
    <source>
        <dbReference type="EMBL" id="KII01517.1"/>
    </source>
</evidence>
<dbReference type="Proteomes" id="UP000283322">
    <property type="component" value="Unassembled WGS sequence"/>
</dbReference>
<proteinExistence type="predicted"/>
<dbReference type="EMBL" id="ULCI01000001">
    <property type="protein sequence ID" value="SYR26692.1"/>
    <property type="molecule type" value="Genomic_DNA"/>
</dbReference>
<dbReference type="EMBL" id="RDAM01000001">
    <property type="protein sequence ID" value="RRF05475.1"/>
    <property type="molecule type" value="Genomic_DNA"/>
</dbReference>
<dbReference type="SMART" id="SM00028">
    <property type="entry name" value="TPR"/>
    <property type="match status" value="1"/>
</dbReference>
<dbReference type="InterPro" id="IPR019734">
    <property type="entry name" value="TPR_rpt"/>
</dbReference>
<dbReference type="Proteomes" id="UP000031820">
    <property type="component" value="Unassembled WGS sequence"/>
</dbReference>
<evidence type="ECO:0000313" key="4">
    <source>
        <dbReference type="EMBL" id="RRF05475.1"/>
    </source>
</evidence>
<dbReference type="SUPFAM" id="SSF48452">
    <property type="entry name" value="TPR-like"/>
    <property type="match status" value="1"/>
</dbReference>
<evidence type="ECO:0000313" key="11">
    <source>
        <dbReference type="Proteomes" id="UP000259364"/>
    </source>
</evidence>
<feature type="repeat" description="TPR" evidence="1">
    <location>
        <begin position="193"/>
        <end position="226"/>
    </location>
</feature>
<dbReference type="EMBL" id="UJHH01000030">
    <property type="protein sequence ID" value="SWF76853.1"/>
    <property type="molecule type" value="Genomic_DNA"/>
</dbReference>
<evidence type="ECO:0000313" key="9">
    <source>
        <dbReference type="Proteomes" id="UP000258253"/>
    </source>
</evidence>
<dbReference type="AlphaFoldDB" id="A0A2V3K2Q1"/>
<evidence type="ECO:0000313" key="5">
    <source>
        <dbReference type="EMBL" id="SVN63632.1"/>
    </source>
</evidence>
<name>A0A2V3K2Q1_KLEPN</name>
<dbReference type="Proteomes" id="UP000275975">
    <property type="component" value="Unassembled WGS sequence"/>
</dbReference>
<dbReference type="EMBL" id="MPYG04000085">
    <property type="protein sequence ID" value="ROG98079.1"/>
    <property type="molecule type" value="Genomic_DNA"/>
</dbReference>
<reference evidence="4" key="3">
    <citation type="submission" date="2018-10" db="EMBL/GenBank/DDBJ databases">
        <authorList>
            <person name="Fan Y."/>
            <person name="Timp W."/>
            <person name="Bergman Y."/>
            <person name="Tamma P."/>
            <person name="Simner P."/>
        </authorList>
    </citation>
    <scope>NUCLEOTIDE SEQUENCE</scope>
    <source>
        <strain evidence="4">KLPN_104</strain>
    </source>
</reference>
<dbReference type="EMBL" id="UIUC01000005">
    <property type="protein sequence ID" value="SVN63632.1"/>
    <property type="molecule type" value="Genomic_DNA"/>
</dbReference>
<reference evidence="2 8" key="1">
    <citation type="submission" date="2014-10" db="EMBL/GenBank/DDBJ databases">
        <title>Plasmid movement, recombination, and chromosomal integration amongst multidrug resistant commensal Escherichia coli clones within a single commercial turkey flock.</title>
        <authorList>
            <person name="Lang K."/>
            <person name="Dorn K."/>
            <person name="Danzeisen J."/>
            <person name="Johnson T."/>
        </authorList>
    </citation>
    <scope>NUCLEOTIDE SEQUENCE [LARGE SCALE GENOMIC DNA]</scope>
    <source>
        <strain evidence="2 8">UMNturkey9</strain>
    </source>
</reference>
<dbReference type="EMBL" id="JRRF01000031">
    <property type="protein sequence ID" value="KII01517.1"/>
    <property type="molecule type" value="Genomic_DNA"/>
</dbReference>
<evidence type="ECO:0000256" key="1">
    <source>
        <dbReference type="PROSITE-ProRule" id="PRU00339"/>
    </source>
</evidence>
<comment type="caution">
    <text evidence="7">The sequence shown here is derived from an EMBL/GenBank/DDBJ whole genome shotgun (WGS) entry which is preliminary data.</text>
</comment>
<accession>A0A0J2G0N7</accession>
<protein>
    <submittedName>
        <fullName evidence="2">TPR repeat family protein</fullName>
    </submittedName>
    <submittedName>
        <fullName evidence="3">Tetratricopeptide repeat protein</fullName>
    </submittedName>
</protein>
<gene>
    <name evidence="3" type="ORF">BL124_00011660</name>
    <name evidence="4" type="ORF">EAO17_04230</name>
    <name evidence="2" type="ORF">LS45_25975</name>
    <name evidence="7" type="ORF">SAMEA3538828_00187</name>
    <name evidence="5" type="ORF">SAMEA3649591_01727</name>
    <name evidence="6" type="ORF">SAMEA3720909_04787</name>
</gene>
<evidence type="ECO:0000313" key="10">
    <source>
        <dbReference type="Proteomes" id="UP000258905"/>
    </source>
</evidence>